<dbReference type="InterPro" id="IPR024069">
    <property type="entry name" value="AF2212-like_dom_sf"/>
</dbReference>
<organism evidence="1 2">
    <name type="scientific">Fimbriiglobus ruber</name>
    <dbReference type="NCBI Taxonomy" id="1908690"/>
    <lineage>
        <taxon>Bacteria</taxon>
        <taxon>Pseudomonadati</taxon>
        <taxon>Planctomycetota</taxon>
        <taxon>Planctomycetia</taxon>
        <taxon>Gemmatales</taxon>
        <taxon>Gemmataceae</taxon>
        <taxon>Fimbriiglobus</taxon>
    </lineage>
</organism>
<accession>A0A225E2A7</accession>
<dbReference type="Gene3D" id="4.10.1150.10">
    <property type="entry name" value="AF2212/PG0164-like"/>
    <property type="match status" value="1"/>
</dbReference>
<gene>
    <name evidence="1" type="ORF">FRUB_03218</name>
</gene>
<reference evidence="2" key="1">
    <citation type="submission" date="2017-06" db="EMBL/GenBank/DDBJ databases">
        <title>Genome analysis of Fimbriiglobus ruber SP5, the first member of the order Planctomycetales with confirmed chitinolytic capability.</title>
        <authorList>
            <person name="Ravin N.V."/>
            <person name="Rakitin A.L."/>
            <person name="Ivanova A.A."/>
            <person name="Beletsky A.V."/>
            <person name="Kulichevskaya I.S."/>
            <person name="Mardanov A.V."/>
            <person name="Dedysh S.N."/>
        </authorList>
    </citation>
    <scope>NUCLEOTIDE SEQUENCE [LARGE SCALE GENOMIC DNA]</scope>
    <source>
        <strain evidence="2">SP5</strain>
    </source>
</reference>
<dbReference type="Proteomes" id="UP000214646">
    <property type="component" value="Unassembled WGS sequence"/>
</dbReference>
<sequence length="96" mass="10614">MITHVEAVYENGILRPLRPLDLEDKQKVTITIAGQSESSDDAHVRLAADRWDEFCAALDTPPKMVSPLRKLLTESSVFDGPDSTTSSICTIRELVT</sequence>
<dbReference type="AlphaFoldDB" id="A0A225E2A7"/>
<dbReference type="RefSeq" id="WP_161967400.1">
    <property type="nucleotide sequence ID" value="NZ_NIDE01000004.1"/>
</dbReference>
<dbReference type="SUPFAM" id="SSF141694">
    <property type="entry name" value="AF2212/PG0164-like"/>
    <property type="match status" value="1"/>
</dbReference>
<dbReference type="OrthoDB" id="559702at2"/>
<evidence type="ECO:0000313" key="1">
    <source>
        <dbReference type="EMBL" id="OWK43619.1"/>
    </source>
</evidence>
<dbReference type="Pfam" id="PF01954">
    <property type="entry name" value="AF2212-like"/>
    <property type="match status" value="1"/>
</dbReference>
<evidence type="ECO:0000313" key="2">
    <source>
        <dbReference type="Proteomes" id="UP000214646"/>
    </source>
</evidence>
<dbReference type="EMBL" id="NIDE01000004">
    <property type="protein sequence ID" value="OWK43619.1"/>
    <property type="molecule type" value="Genomic_DNA"/>
</dbReference>
<proteinExistence type="predicted"/>
<name>A0A225E2A7_9BACT</name>
<protein>
    <recommendedName>
        <fullName evidence="3">DUF104 domain-containing protein</fullName>
    </recommendedName>
</protein>
<keyword evidence="2" id="KW-1185">Reference proteome</keyword>
<dbReference type="InterPro" id="IPR008203">
    <property type="entry name" value="AF2212-like"/>
</dbReference>
<evidence type="ECO:0008006" key="3">
    <source>
        <dbReference type="Google" id="ProtNLM"/>
    </source>
</evidence>
<comment type="caution">
    <text evidence="1">The sequence shown here is derived from an EMBL/GenBank/DDBJ whole genome shotgun (WGS) entry which is preliminary data.</text>
</comment>